<dbReference type="PANTHER" id="PTHR34404">
    <property type="entry name" value="REGULATORY PROTEIN, FMDB FAMILY"/>
    <property type="match status" value="1"/>
</dbReference>
<dbReference type="EMBL" id="VLLC01000001">
    <property type="protein sequence ID" value="TWI77376.1"/>
    <property type="molecule type" value="Genomic_DNA"/>
</dbReference>
<dbReference type="RefSeq" id="WP_144681363.1">
    <property type="nucleotide sequence ID" value="NZ_VLLC01000001.1"/>
</dbReference>
<dbReference type="NCBIfam" id="TIGR02605">
    <property type="entry name" value="CxxC_CxxC_SSSS"/>
    <property type="match status" value="1"/>
</dbReference>
<dbReference type="Proteomes" id="UP000318307">
    <property type="component" value="Unassembled WGS sequence"/>
</dbReference>
<name>A0A562SA26_9BACT</name>
<dbReference type="InterPro" id="IPR013429">
    <property type="entry name" value="Regulatory_FmdB_Zinc_ribbon"/>
</dbReference>
<accession>A0A562SA26</accession>
<organism evidence="2 3">
    <name type="scientific">Desulfobotulus alkaliphilus</name>
    <dbReference type="NCBI Taxonomy" id="622671"/>
    <lineage>
        <taxon>Bacteria</taxon>
        <taxon>Pseudomonadati</taxon>
        <taxon>Thermodesulfobacteriota</taxon>
        <taxon>Desulfobacteria</taxon>
        <taxon>Desulfobacterales</taxon>
        <taxon>Desulfobacteraceae</taxon>
        <taxon>Desulfobotulus</taxon>
    </lineage>
</organism>
<comment type="caution">
    <text evidence="2">The sequence shown here is derived from an EMBL/GenBank/DDBJ whole genome shotgun (WGS) entry which is preliminary data.</text>
</comment>
<reference evidence="2 3" key="1">
    <citation type="submission" date="2019-07" db="EMBL/GenBank/DDBJ databases">
        <title>Genome sequencing of 100 strains of the haloalkaliphilic chemolithoautotrophic sulfur-oxidizing bacterium Thioalkalivibrio.</title>
        <authorList>
            <person name="Muyzer G."/>
        </authorList>
    </citation>
    <scope>NUCLEOTIDE SEQUENCE [LARGE SCALE GENOMIC DNA]</scope>
    <source>
        <strain evidence="2 3">ASO4-4</strain>
    </source>
</reference>
<dbReference type="Gene3D" id="2.20.28.30">
    <property type="entry name" value="RNA polymerase ii, chain L"/>
    <property type="match status" value="1"/>
</dbReference>
<dbReference type="PANTHER" id="PTHR34404:SF3">
    <property type="entry name" value="REGULATORY PROTEIN, FMDB FAMILY"/>
    <property type="match status" value="1"/>
</dbReference>
<evidence type="ECO:0000259" key="1">
    <source>
        <dbReference type="SMART" id="SM00834"/>
    </source>
</evidence>
<gene>
    <name evidence="2" type="ORF">LZ24_00186</name>
</gene>
<sequence length="69" mass="7291">MPIYEYRCMKCGHAFEMLMRMKDPKPACPSCGSGEAEKLMSCAAIRPEGVPRGSGGFTPPSCGGGGCKM</sequence>
<dbReference type="AlphaFoldDB" id="A0A562SA26"/>
<evidence type="ECO:0000313" key="2">
    <source>
        <dbReference type="EMBL" id="TWI77376.1"/>
    </source>
</evidence>
<dbReference type="OrthoDB" id="9813321at2"/>
<proteinExistence type="predicted"/>
<keyword evidence="3" id="KW-1185">Reference proteome</keyword>
<dbReference type="SMART" id="SM00834">
    <property type="entry name" value="CxxC_CXXC_SSSS"/>
    <property type="match status" value="1"/>
</dbReference>
<evidence type="ECO:0000313" key="3">
    <source>
        <dbReference type="Proteomes" id="UP000318307"/>
    </source>
</evidence>
<protein>
    <submittedName>
        <fullName evidence="2">Putative FmdB family regulatory protein</fullName>
    </submittedName>
</protein>
<dbReference type="Pfam" id="PF09723">
    <property type="entry name" value="Zn_ribbon_8"/>
    <property type="match status" value="1"/>
</dbReference>
<feature type="domain" description="Putative regulatory protein FmdB zinc ribbon" evidence="1">
    <location>
        <begin position="1"/>
        <end position="41"/>
    </location>
</feature>